<dbReference type="Proteomes" id="UP000244223">
    <property type="component" value="Unassembled WGS sequence"/>
</dbReference>
<dbReference type="InterPro" id="IPR029058">
    <property type="entry name" value="AB_hydrolase_fold"/>
</dbReference>
<evidence type="ECO:0000259" key="2">
    <source>
        <dbReference type="Pfam" id="PF00561"/>
    </source>
</evidence>
<evidence type="ECO:0000256" key="1">
    <source>
        <dbReference type="SAM" id="SignalP"/>
    </source>
</evidence>
<dbReference type="SUPFAM" id="SSF53474">
    <property type="entry name" value="alpha/beta-Hydrolases"/>
    <property type="match status" value="1"/>
</dbReference>
<dbReference type="Pfam" id="PF00561">
    <property type="entry name" value="Abhydrolase_1"/>
    <property type="match status" value="1"/>
</dbReference>
<proteinExistence type="predicted"/>
<dbReference type="PRINTS" id="PR00412">
    <property type="entry name" value="EPOXHYDRLASE"/>
</dbReference>
<feature type="chain" id="PRO_5015543862" evidence="1">
    <location>
        <begin position="26"/>
        <end position="313"/>
    </location>
</feature>
<name>A0A2T5IZV7_9GAMM</name>
<organism evidence="3 4">
    <name type="scientific">Agitococcus lubricus</name>
    <dbReference type="NCBI Taxonomy" id="1077255"/>
    <lineage>
        <taxon>Bacteria</taxon>
        <taxon>Pseudomonadati</taxon>
        <taxon>Pseudomonadota</taxon>
        <taxon>Gammaproteobacteria</taxon>
        <taxon>Moraxellales</taxon>
        <taxon>Moraxellaceae</taxon>
        <taxon>Agitococcus</taxon>
    </lineage>
</organism>
<gene>
    <name evidence="3" type="ORF">C8N29_106132</name>
</gene>
<dbReference type="Gene3D" id="3.40.50.1820">
    <property type="entry name" value="alpha/beta hydrolase"/>
    <property type="match status" value="1"/>
</dbReference>
<comment type="caution">
    <text evidence="3">The sequence shown here is derived from an EMBL/GenBank/DDBJ whole genome shotgun (WGS) entry which is preliminary data.</text>
</comment>
<evidence type="ECO:0000313" key="4">
    <source>
        <dbReference type="Proteomes" id="UP000244223"/>
    </source>
</evidence>
<dbReference type="InterPro" id="IPR000639">
    <property type="entry name" value="Epox_hydrolase-like"/>
</dbReference>
<reference evidence="3 4" key="1">
    <citation type="submission" date="2018-04" db="EMBL/GenBank/DDBJ databases">
        <title>Genomic Encyclopedia of Archaeal and Bacterial Type Strains, Phase II (KMG-II): from individual species to whole genera.</title>
        <authorList>
            <person name="Goeker M."/>
        </authorList>
    </citation>
    <scope>NUCLEOTIDE SEQUENCE [LARGE SCALE GENOMIC DNA]</scope>
    <source>
        <strain evidence="3 4">DSM 5822</strain>
    </source>
</reference>
<feature type="domain" description="AB hydrolase-1" evidence="2">
    <location>
        <begin position="67"/>
        <end position="300"/>
    </location>
</feature>
<dbReference type="PANTHER" id="PTHR46438:SF11">
    <property type="entry name" value="LIPASE-RELATED"/>
    <property type="match status" value="1"/>
</dbReference>
<dbReference type="AlphaFoldDB" id="A0A2T5IZV7"/>
<feature type="signal peptide" evidence="1">
    <location>
        <begin position="1"/>
        <end position="25"/>
    </location>
</feature>
<dbReference type="PANTHER" id="PTHR46438">
    <property type="entry name" value="ALPHA/BETA-HYDROLASES SUPERFAMILY PROTEIN"/>
    <property type="match status" value="1"/>
</dbReference>
<dbReference type="EMBL" id="QAON01000006">
    <property type="protein sequence ID" value="PTQ89601.1"/>
    <property type="molecule type" value="Genomic_DNA"/>
</dbReference>
<keyword evidence="4" id="KW-1185">Reference proteome</keyword>
<protein>
    <submittedName>
        <fullName evidence="3">Pimeloyl-ACP methyl ester carboxylesterase</fullName>
    </submittedName>
</protein>
<sequence length="313" mass="34861">MVMPQKKIVLLVMSLLLCVGAGSVAYVPDKTVAALSPRWAASPSQFITIEGMQVHLRDEGVRDDPQPIVLLHGTSASLHTWEGWVSHLKTQRRVISFDLPAFGLTGPFPDNDYRIEHYTQFVQQVTTHLGIKEYVLAGNSLGGHIAWHVALASPQQVKKLILVDAAGYPFTPKSIPIGFRIAQIPVLNKVMEYTLPRHMVDASVRNVYADPNKVSTDLVDRYYDLTLREGNRRALVERFKQVSADNSDAIKTISQPTLILWGKQDQLIPVELANKFHQDIQGSQLLVLDGLGHVPHEEDPQQTVKAVIDFLAL</sequence>
<dbReference type="GO" id="GO:0003824">
    <property type="term" value="F:catalytic activity"/>
    <property type="evidence" value="ECO:0007669"/>
    <property type="project" value="InterPro"/>
</dbReference>
<keyword evidence="1" id="KW-0732">Signal</keyword>
<dbReference type="InterPro" id="IPR000073">
    <property type="entry name" value="AB_hydrolase_1"/>
</dbReference>
<dbReference type="PRINTS" id="PR00111">
    <property type="entry name" value="ABHYDROLASE"/>
</dbReference>
<accession>A0A2T5IZV7</accession>
<evidence type="ECO:0000313" key="3">
    <source>
        <dbReference type="EMBL" id="PTQ89601.1"/>
    </source>
</evidence>